<dbReference type="Gene3D" id="3.90.380.10">
    <property type="entry name" value="Naphthalene 1,2-dioxygenase Alpha Subunit, Chain A, domain 1"/>
    <property type="match status" value="1"/>
</dbReference>
<comment type="caution">
    <text evidence="7">The sequence shown here is derived from an EMBL/GenBank/DDBJ whole genome shotgun (WGS) entry which is preliminary data.</text>
</comment>
<gene>
    <name evidence="7" type="ORF">DFR37_102171</name>
</gene>
<dbReference type="PROSITE" id="PS51296">
    <property type="entry name" value="RIESKE"/>
    <property type="match status" value="1"/>
</dbReference>
<dbReference type="InterPro" id="IPR044043">
    <property type="entry name" value="VanA_C_cat"/>
</dbReference>
<dbReference type="GO" id="GO:0008168">
    <property type="term" value="F:methyltransferase activity"/>
    <property type="evidence" value="ECO:0007669"/>
    <property type="project" value="UniProtKB-KW"/>
</dbReference>
<reference evidence="7 8" key="1">
    <citation type="submission" date="2018-06" db="EMBL/GenBank/DDBJ databases">
        <title>Genomic Encyclopedia of Type Strains, Phase IV (KMG-IV): sequencing the most valuable type-strain genomes for metagenomic binning, comparative biology and taxonomic classification.</title>
        <authorList>
            <person name="Goeker M."/>
        </authorList>
    </citation>
    <scope>NUCLEOTIDE SEQUENCE [LARGE SCALE GENOMIC DNA]</scope>
    <source>
        <strain evidence="7 8">DSM 25520</strain>
    </source>
</reference>
<dbReference type="SUPFAM" id="SSF55961">
    <property type="entry name" value="Bet v1-like"/>
    <property type="match status" value="1"/>
</dbReference>
<dbReference type="PANTHER" id="PTHR21266">
    <property type="entry name" value="IRON-SULFUR DOMAIN CONTAINING PROTEIN"/>
    <property type="match status" value="1"/>
</dbReference>
<dbReference type="CDD" id="cd08878">
    <property type="entry name" value="RHO_alpha_C_DMO-like"/>
    <property type="match status" value="1"/>
</dbReference>
<evidence type="ECO:0000256" key="4">
    <source>
        <dbReference type="ARBA" id="ARBA00023004"/>
    </source>
</evidence>
<evidence type="ECO:0000256" key="1">
    <source>
        <dbReference type="ARBA" id="ARBA00022714"/>
    </source>
</evidence>
<keyword evidence="7" id="KW-0503">Monooxygenase</keyword>
<keyword evidence="5" id="KW-0411">Iron-sulfur</keyword>
<dbReference type="RefSeq" id="WP_113932042.1">
    <property type="nucleotide sequence ID" value="NZ_JACCEU010000002.1"/>
</dbReference>
<dbReference type="AlphaFoldDB" id="A0A366HHQ0"/>
<dbReference type="InterPro" id="IPR036922">
    <property type="entry name" value="Rieske_2Fe-2S_sf"/>
</dbReference>
<evidence type="ECO:0000313" key="8">
    <source>
        <dbReference type="Proteomes" id="UP000253628"/>
    </source>
</evidence>
<protein>
    <submittedName>
        <fullName evidence="7">Vanillate O-demethylase monooxygenase subunit</fullName>
    </submittedName>
</protein>
<keyword evidence="4" id="KW-0408">Iron</keyword>
<evidence type="ECO:0000313" key="7">
    <source>
        <dbReference type="EMBL" id="RBP41792.1"/>
    </source>
</evidence>
<feature type="domain" description="Rieske" evidence="6">
    <location>
        <begin position="7"/>
        <end position="108"/>
    </location>
</feature>
<dbReference type="Pfam" id="PF19112">
    <property type="entry name" value="VanA_C"/>
    <property type="match status" value="1"/>
</dbReference>
<dbReference type="GO" id="GO:0051537">
    <property type="term" value="F:2 iron, 2 sulfur cluster binding"/>
    <property type="evidence" value="ECO:0007669"/>
    <property type="project" value="UniProtKB-KW"/>
</dbReference>
<keyword evidence="7" id="KW-0808">Transferase</keyword>
<dbReference type="Pfam" id="PF00355">
    <property type="entry name" value="Rieske"/>
    <property type="match status" value="1"/>
</dbReference>
<organism evidence="7 8">
    <name type="scientific">Eoetvoesiella caeni</name>
    <dbReference type="NCBI Taxonomy" id="645616"/>
    <lineage>
        <taxon>Bacteria</taxon>
        <taxon>Pseudomonadati</taxon>
        <taxon>Pseudomonadota</taxon>
        <taxon>Betaproteobacteria</taxon>
        <taxon>Burkholderiales</taxon>
        <taxon>Alcaligenaceae</taxon>
        <taxon>Eoetvoesiella</taxon>
    </lineage>
</organism>
<sequence length="345" mass="38638">MFIRNIWYIAGWAKEVGEQPLARRICNEAIVLFRNKDGVVGALADRCCHRGAPLSLGTVVGGGLECGYHGMVFDAAGACVSIPGQEKIPASARVTSYPLVEKDEFIWIWMGDAEKADVSKIVDYPYNNDYKNWPHKHGFYHIKSNYKLLVDNLMDLSHLGYVHKTTIGGDPDTHVNAKMDAKKTEQGVKITRWMPNCNPPPTYANGVKFNGKVDRWQEFEFLPPGNVIQWSGAVDVGQGAFEEGGSREGGFSLRVFHGVTPETESTCLYFWCVSNGYRQDDPQATQDLYDDVSKAFREDQAVIEAQQRCLDETGEDDLVSIVHDRGRVQMRRVIDDLITHETLSA</sequence>
<keyword evidence="8" id="KW-1185">Reference proteome</keyword>
<dbReference type="InterPro" id="IPR017941">
    <property type="entry name" value="Rieske_2Fe-2S"/>
</dbReference>
<keyword evidence="3" id="KW-0560">Oxidoreductase</keyword>
<dbReference type="Proteomes" id="UP000253628">
    <property type="component" value="Unassembled WGS sequence"/>
</dbReference>
<dbReference type="PANTHER" id="PTHR21266:SF60">
    <property type="entry name" value="3-KETOSTEROID-9-ALPHA-MONOOXYGENASE, OXYGENASE COMPONENT"/>
    <property type="match status" value="1"/>
</dbReference>
<dbReference type="GO" id="GO:0032259">
    <property type="term" value="P:methylation"/>
    <property type="evidence" value="ECO:0007669"/>
    <property type="project" value="UniProtKB-KW"/>
</dbReference>
<dbReference type="SUPFAM" id="SSF50022">
    <property type="entry name" value="ISP domain"/>
    <property type="match status" value="1"/>
</dbReference>
<accession>A0A366HHQ0</accession>
<evidence type="ECO:0000256" key="2">
    <source>
        <dbReference type="ARBA" id="ARBA00022723"/>
    </source>
</evidence>
<keyword evidence="7" id="KW-0489">Methyltransferase</keyword>
<keyword evidence="1" id="KW-0001">2Fe-2S</keyword>
<dbReference type="OrthoDB" id="9790995at2"/>
<evidence type="ECO:0000259" key="6">
    <source>
        <dbReference type="PROSITE" id="PS51296"/>
    </source>
</evidence>
<dbReference type="GO" id="GO:0004497">
    <property type="term" value="F:monooxygenase activity"/>
    <property type="evidence" value="ECO:0007669"/>
    <property type="project" value="UniProtKB-KW"/>
</dbReference>
<evidence type="ECO:0000256" key="3">
    <source>
        <dbReference type="ARBA" id="ARBA00023002"/>
    </source>
</evidence>
<name>A0A366HHQ0_9BURK</name>
<dbReference type="Gene3D" id="2.102.10.10">
    <property type="entry name" value="Rieske [2Fe-2S] iron-sulphur domain"/>
    <property type="match status" value="1"/>
</dbReference>
<proteinExistence type="predicted"/>
<dbReference type="InterPro" id="IPR050584">
    <property type="entry name" value="Cholesterol_7-desaturase"/>
</dbReference>
<dbReference type="EMBL" id="QNRQ01000002">
    <property type="protein sequence ID" value="RBP41792.1"/>
    <property type="molecule type" value="Genomic_DNA"/>
</dbReference>
<keyword evidence="2" id="KW-0479">Metal-binding</keyword>
<evidence type="ECO:0000256" key="5">
    <source>
        <dbReference type="ARBA" id="ARBA00023014"/>
    </source>
</evidence>
<dbReference type="GO" id="GO:0046872">
    <property type="term" value="F:metal ion binding"/>
    <property type="evidence" value="ECO:0007669"/>
    <property type="project" value="UniProtKB-KW"/>
</dbReference>